<evidence type="ECO:0000256" key="1">
    <source>
        <dbReference type="SAM" id="MobiDB-lite"/>
    </source>
</evidence>
<feature type="region of interest" description="Disordered" evidence="1">
    <location>
        <begin position="35"/>
        <end position="66"/>
    </location>
</feature>
<comment type="caution">
    <text evidence="2">The sequence shown here is derived from an EMBL/GenBank/DDBJ whole genome shotgun (WGS) entry which is preliminary data.</text>
</comment>
<evidence type="ECO:0000313" key="3">
    <source>
        <dbReference type="Proteomes" id="UP000218643"/>
    </source>
</evidence>
<dbReference type="AlphaFoldDB" id="A0A854X595"/>
<gene>
    <name evidence="2" type="ORF">CP335_14925</name>
</gene>
<evidence type="ECO:0000313" key="2">
    <source>
        <dbReference type="EMBL" id="PCM48863.1"/>
    </source>
</evidence>
<sequence length="66" mass="7502">MITPGHCRSLWERACSRKRRVSRSIGWLTHRIREQARSHRGDGPVSSTRTDTAASTVRKLASARRS</sequence>
<protein>
    <submittedName>
        <fullName evidence="2">Uncharacterized protein</fullName>
    </submittedName>
</protein>
<dbReference type="EMBL" id="NXHE01000016">
    <property type="protein sequence ID" value="PCM48863.1"/>
    <property type="molecule type" value="Genomic_DNA"/>
</dbReference>
<reference evidence="2 3" key="2">
    <citation type="submission" date="2017-10" db="EMBL/GenBank/DDBJ databases">
        <title>Rhizosphere-associated Pseudomonas modulate jasmonic acid/salicylic acid antagonism to induce systemic resistance to herbivores at the cost of susceptibility to pathogens.</title>
        <authorList>
            <person name="Haney C.H."/>
            <person name="Wiesmann C.L."/>
            <person name="Shapiro L.R."/>
            <person name="O'Sullivan L.R."/>
            <person name="Khorasani S."/>
            <person name="Melnyk R.A."/>
            <person name="Xiao L."/>
            <person name="Bush J."/>
            <person name="Carrillo J."/>
            <person name="Pierce N.E."/>
            <person name="Ausubel F.M."/>
        </authorList>
    </citation>
    <scope>NUCLEOTIDE SEQUENCE [LARGE SCALE GENOMIC DNA]</scope>
    <source>
        <strain evidence="2 3">CH229</strain>
    </source>
</reference>
<proteinExistence type="predicted"/>
<reference evidence="2 3" key="1">
    <citation type="submission" date="2017-09" db="EMBL/GenBank/DDBJ databases">
        <authorList>
            <person name="Haney C."/>
            <person name="Melnyk R."/>
        </authorList>
    </citation>
    <scope>NUCLEOTIDE SEQUENCE [LARGE SCALE GENOMIC DNA]</scope>
    <source>
        <strain evidence="2 3">CH229</strain>
    </source>
</reference>
<accession>A0A854X595</accession>
<name>A0A854X595_PSEFL</name>
<dbReference type="Proteomes" id="UP000218643">
    <property type="component" value="Unassembled WGS sequence"/>
</dbReference>
<organism evidence="2 3">
    <name type="scientific">Pseudomonas fluorescens</name>
    <dbReference type="NCBI Taxonomy" id="294"/>
    <lineage>
        <taxon>Bacteria</taxon>
        <taxon>Pseudomonadati</taxon>
        <taxon>Pseudomonadota</taxon>
        <taxon>Gammaproteobacteria</taxon>
        <taxon>Pseudomonadales</taxon>
        <taxon>Pseudomonadaceae</taxon>
        <taxon>Pseudomonas</taxon>
    </lineage>
</organism>
<feature type="compositionally biased region" description="Polar residues" evidence="1">
    <location>
        <begin position="45"/>
        <end position="55"/>
    </location>
</feature>